<reference evidence="2" key="2">
    <citation type="submission" date="2023-04" db="EMBL/GenBank/DDBJ databases">
        <authorList>
            <person name="Bruccoleri R.E."/>
            <person name="Oakeley E.J."/>
            <person name="Faust A.-M."/>
            <person name="Dessus-Babus S."/>
            <person name="Altorfer M."/>
            <person name="Burckhardt D."/>
            <person name="Oertli M."/>
            <person name="Naumann U."/>
            <person name="Petersen F."/>
            <person name="Wong J."/>
        </authorList>
    </citation>
    <scope>NUCLEOTIDE SEQUENCE</scope>
    <source>
        <strain evidence="2">GSM-AAB239-AS_SAM_17_03QT</strain>
        <tissue evidence="2">Leaf</tissue>
    </source>
</reference>
<keyword evidence="3" id="KW-1185">Reference proteome</keyword>
<dbReference type="EMBL" id="JANAVB010010231">
    <property type="protein sequence ID" value="KAJ6838977.1"/>
    <property type="molecule type" value="Genomic_DNA"/>
</dbReference>
<protein>
    <submittedName>
        <fullName evidence="2">Pollen-specific leucine-rich repeat extensin-like protein 3</fullName>
    </submittedName>
</protein>
<gene>
    <name evidence="2" type="ORF">M6B38_317455</name>
    <name evidence="1" type="ORF">M6B38_381785</name>
</gene>
<organism evidence="2 3">
    <name type="scientific">Iris pallida</name>
    <name type="common">Sweet iris</name>
    <dbReference type="NCBI Taxonomy" id="29817"/>
    <lineage>
        <taxon>Eukaryota</taxon>
        <taxon>Viridiplantae</taxon>
        <taxon>Streptophyta</taxon>
        <taxon>Embryophyta</taxon>
        <taxon>Tracheophyta</taxon>
        <taxon>Spermatophyta</taxon>
        <taxon>Magnoliopsida</taxon>
        <taxon>Liliopsida</taxon>
        <taxon>Asparagales</taxon>
        <taxon>Iridaceae</taxon>
        <taxon>Iridoideae</taxon>
        <taxon>Irideae</taxon>
        <taxon>Iris</taxon>
    </lineage>
</organism>
<name>A0AAX6HEC3_IRIPA</name>
<evidence type="ECO:0000313" key="2">
    <source>
        <dbReference type="EMBL" id="KAJ6838977.1"/>
    </source>
</evidence>
<reference evidence="2" key="1">
    <citation type="journal article" date="2023" name="GigaByte">
        <title>Genome assembly of the bearded iris, Iris pallida Lam.</title>
        <authorList>
            <person name="Bruccoleri R.E."/>
            <person name="Oakeley E.J."/>
            <person name="Faust A.M.E."/>
            <person name="Altorfer M."/>
            <person name="Dessus-Babus S."/>
            <person name="Burckhardt D."/>
            <person name="Oertli M."/>
            <person name="Naumann U."/>
            <person name="Petersen F."/>
            <person name="Wong J."/>
        </authorList>
    </citation>
    <scope>NUCLEOTIDE SEQUENCE</scope>
    <source>
        <strain evidence="2">GSM-AAB239-AS_SAM_17_03QT</strain>
    </source>
</reference>
<evidence type="ECO:0000313" key="3">
    <source>
        <dbReference type="Proteomes" id="UP001140949"/>
    </source>
</evidence>
<sequence length="150" mass="16511">MRVASSVGPTLAEMGRALTGSHADWCLAGKGLLAIWERWRCESRWSSSHNDAVVDQLEATLDTRKLGQLGGRPGFVEEELLRHRRGDVGPRRRGRGEQAEKGFRPGVLERGDALEDGSEGGGWCAQWVAGSGDSRQFRNAHVVARYVQRS</sequence>
<accession>A0AAX6HEC3</accession>
<proteinExistence type="predicted"/>
<comment type="caution">
    <text evidence="2">The sequence shown here is derived from an EMBL/GenBank/DDBJ whole genome shotgun (WGS) entry which is preliminary data.</text>
</comment>
<evidence type="ECO:0000313" key="1">
    <source>
        <dbReference type="EMBL" id="KAJ6824489.1"/>
    </source>
</evidence>
<dbReference type="Proteomes" id="UP001140949">
    <property type="component" value="Unassembled WGS sequence"/>
</dbReference>
<dbReference type="EMBL" id="JANAVB010021999">
    <property type="protein sequence ID" value="KAJ6824489.1"/>
    <property type="molecule type" value="Genomic_DNA"/>
</dbReference>
<dbReference type="AlphaFoldDB" id="A0AAX6HEC3"/>